<sequence>MGYHYDDHVADWGTRDVNGMFDEQDKARRQEEVMNLLEARYQGIPGNSDFIFSEIKKDGSLIFSLISPVPFSTHGFVKNGVLYCTLMVPTPFAHDFKVKDIFKYFEIKKLAYAMKIASFELKWNK</sequence>
<dbReference type="EMBL" id="LR797308">
    <property type="protein sequence ID" value="CAB4202004.1"/>
    <property type="molecule type" value="Genomic_DNA"/>
</dbReference>
<reference evidence="1" key="1">
    <citation type="submission" date="2020-05" db="EMBL/GenBank/DDBJ databases">
        <authorList>
            <person name="Chiriac C."/>
            <person name="Salcher M."/>
            <person name="Ghai R."/>
            <person name="Kavagutti S V."/>
        </authorList>
    </citation>
    <scope>NUCLEOTIDE SEQUENCE</scope>
</reference>
<name>A0A6J5S1Q4_9CAUD</name>
<organism evidence="1">
    <name type="scientific">uncultured Caudovirales phage</name>
    <dbReference type="NCBI Taxonomy" id="2100421"/>
    <lineage>
        <taxon>Viruses</taxon>
        <taxon>Duplodnaviria</taxon>
        <taxon>Heunggongvirae</taxon>
        <taxon>Uroviricota</taxon>
        <taxon>Caudoviricetes</taxon>
        <taxon>Peduoviridae</taxon>
        <taxon>Maltschvirus</taxon>
        <taxon>Maltschvirus maltsch</taxon>
    </lineage>
</organism>
<gene>
    <name evidence="1" type="ORF">UFOVP1361_22</name>
</gene>
<proteinExistence type="predicted"/>
<accession>A0A6J5S1Q4</accession>
<protein>
    <submittedName>
        <fullName evidence="1">Uncharacterized protein</fullName>
    </submittedName>
</protein>
<evidence type="ECO:0000313" key="1">
    <source>
        <dbReference type="EMBL" id="CAB4202004.1"/>
    </source>
</evidence>